<dbReference type="PANTHER" id="PTHR47706:SF9">
    <property type="entry name" value="NMRA-LIKE DOMAIN-CONTAINING PROTEIN-RELATED"/>
    <property type="match status" value="1"/>
</dbReference>
<evidence type="ECO:0000259" key="3">
    <source>
        <dbReference type="Pfam" id="PF05368"/>
    </source>
</evidence>
<dbReference type="Gene3D" id="3.40.50.720">
    <property type="entry name" value="NAD(P)-binding Rossmann-like Domain"/>
    <property type="match status" value="1"/>
</dbReference>
<sequence length="333" mass="36826">NSASAIIMSAPIKVVVFGATGHTGRVIIDGLIKSPTNFEIVAVCRPSSLGKPQIDLFKKNGVKVVGLEITGPREPLVDVIKGADTVIAALNFLVLEQQTILIDVCKEAGVGRFIPDNFGPVMPPVGVMALRERKEKIINYIKLQKVPYTVIDVAWWYQILPYKVPSGRIDYMVPYGPDDANHIPGEGNVRVSFSDVTAIGDKVARIIADPRTVNKYVHVYDEVMTYHQVLETLEDVSGEKIERAYKTAEQCQDAISEMNKVLAKDATNFMALVGRSVSEYQYSLAVRGDTTPEVADYLGYLDVYKLYPDLEPATLQTYYRRALDGKEAPGHMD</sequence>
<dbReference type="InterPro" id="IPR008030">
    <property type="entry name" value="NmrA-like"/>
</dbReference>
<dbReference type="GO" id="GO:0016491">
    <property type="term" value="F:oxidoreductase activity"/>
    <property type="evidence" value="ECO:0007669"/>
    <property type="project" value="UniProtKB-KW"/>
</dbReference>
<keyword evidence="1" id="KW-0521">NADP</keyword>
<evidence type="ECO:0000256" key="2">
    <source>
        <dbReference type="ARBA" id="ARBA00023002"/>
    </source>
</evidence>
<organism evidence="4 5">
    <name type="scientific">Pyricularia oryzae</name>
    <name type="common">Rice blast fungus</name>
    <name type="synonym">Magnaporthe oryzae</name>
    <dbReference type="NCBI Taxonomy" id="318829"/>
    <lineage>
        <taxon>Eukaryota</taxon>
        <taxon>Fungi</taxon>
        <taxon>Dikarya</taxon>
        <taxon>Ascomycota</taxon>
        <taxon>Pezizomycotina</taxon>
        <taxon>Sordariomycetes</taxon>
        <taxon>Sordariomycetidae</taxon>
        <taxon>Magnaporthales</taxon>
        <taxon>Pyriculariaceae</taxon>
        <taxon>Pyricularia</taxon>
    </lineage>
</organism>
<dbReference type="Gene3D" id="3.90.25.10">
    <property type="entry name" value="UDP-galactose 4-epimerase, domain 1"/>
    <property type="match status" value="1"/>
</dbReference>
<reference evidence="4 5" key="1">
    <citation type="journal article" date="2019" name="Mol. Biol. Evol.">
        <title>Blast fungal genomes show frequent chromosomal changes, gene gains and losses, and effector gene turnover.</title>
        <authorList>
            <person name="Gomez Luciano L.B."/>
            <person name="Jason Tsai I."/>
            <person name="Chuma I."/>
            <person name="Tosa Y."/>
            <person name="Chen Y.H."/>
            <person name="Li J.Y."/>
            <person name="Li M.Y."/>
            <person name="Jade Lu M.Y."/>
            <person name="Nakayashiki H."/>
            <person name="Li W.H."/>
        </authorList>
    </citation>
    <scope>NUCLEOTIDE SEQUENCE [LARGE SCALE GENOMIC DNA]</scope>
    <source>
        <strain evidence="4">MZ5-1-6</strain>
    </source>
</reference>
<dbReference type="EMBL" id="CP034204">
    <property type="protein sequence ID" value="QBZ53565.1"/>
    <property type="molecule type" value="Genomic_DNA"/>
</dbReference>
<evidence type="ECO:0000256" key="1">
    <source>
        <dbReference type="ARBA" id="ARBA00022857"/>
    </source>
</evidence>
<dbReference type="SUPFAM" id="SSF51735">
    <property type="entry name" value="NAD(P)-binding Rossmann-fold domains"/>
    <property type="match status" value="1"/>
</dbReference>
<feature type="domain" description="NmrA-like" evidence="3">
    <location>
        <begin position="13"/>
        <end position="259"/>
    </location>
</feature>
<evidence type="ECO:0000313" key="4">
    <source>
        <dbReference type="EMBL" id="QBZ53565.1"/>
    </source>
</evidence>
<dbReference type="Pfam" id="PF05368">
    <property type="entry name" value="NmrA"/>
    <property type="match status" value="1"/>
</dbReference>
<dbReference type="AlphaFoldDB" id="A0A4V1C4P1"/>
<dbReference type="InterPro" id="IPR036291">
    <property type="entry name" value="NAD(P)-bd_dom_sf"/>
</dbReference>
<dbReference type="PANTHER" id="PTHR47706">
    <property type="entry name" value="NMRA-LIKE FAMILY PROTEIN"/>
    <property type="match status" value="1"/>
</dbReference>
<dbReference type="InterPro" id="IPR051609">
    <property type="entry name" value="NmrA/Isoflavone_reductase-like"/>
</dbReference>
<gene>
    <name evidence="4" type="ORF">PoMZ_09253</name>
</gene>
<feature type="non-terminal residue" evidence="4">
    <location>
        <position position="1"/>
    </location>
</feature>
<keyword evidence="2" id="KW-0560">Oxidoreductase</keyword>
<name>A0A4V1C4P1_PYROR</name>
<proteinExistence type="predicted"/>
<dbReference type="Proteomes" id="UP000294847">
    <property type="component" value="Chromosome 1"/>
</dbReference>
<protein>
    <recommendedName>
        <fullName evidence="3">NmrA-like domain-containing protein</fullName>
    </recommendedName>
</protein>
<accession>A0A4V1C4P1</accession>
<evidence type="ECO:0000313" key="5">
    <source>
        <dbReference type="Proteomes" id="UP000294847"/>
    </source>
</evidence>